<proteinExistence type="predicted"/>
<dbReference type="AlphaFoldDB" id="A0A9W9CC84"/>
<name>A0A9W9CC84_9PLEO</name>
<dbReference type="RefSeq" id="XP_056073325.1">
    <property type="nucleotide sequence ID" value="XM_056213017.1"/>
</dbReference>
<evidence type="ECO:0000313" key="2">
    <source>
        <dbReference type="EMBL" id="KAJ4356199.1"/>
    </source>
</evidence>
<sequence>MFVPRSLRLKGVKETQKRKIGQPQSSGAAQVSSEDALVQAMQRTSTDSVAPSPEAQAEEHGDKPTVLKSSKPATTAASLEYLAQVVAGIELIFTDYAHQDKDGAKWLQERHRTVDGEEEYVHLTAILDHPNIATLKPQATQSFLRKALQEVFSPSLELSSSGFYVRRLPSTYPAPFVPSNSFSITDDDGLSFWDQRAIYVEPHIRHMCKTPAKVAHWLKEHGGLRAKWLPVQAVRMLYNGCAFVILSGNVMHEDRWKKWRAAGKPDDWRVMTKVENLKRTQEYERLVRESRTEIAKQRRDSREGGNEDRRSVVRYVPGTSTAGDGEQAANRKKRKRERSKTATDMADDEADTGAAPEGNKNRANKRRA</sequence>
<evidence type="ECO:0000256" key="1">
    <source>
        <dbReference type="SAM" id="MobiDB-lite"/>
    </source>
</evidence>
<feature type="compositionally biased region" description="Polar residues" evidence="1">
    <location>
        <begin position="22"/>
        <end position="33"/>
    </location>
</feature>
<dbReference type="GeneID" id="80907759"/>
<protein>
    <submittedName>
        <fullName evidence="2">Uncharacterized protein</fullName>
    </submittedName>
</protein>
<feature type="region of interest" description="Disordered" evidence="1">
    <location>
        <begin position="12"/>
        <end position="70"/>
    </location>
</feature>
<dbReference type="EMBL" id="JAPEUX010000003">
    <property type="protein sequence ID" value="KAJ4356199.1"/>
    <property type="molecule type" value="Genomic_DNA"/>
</dbReference>
<feature type="region of interest" description="Disordered" evidence="1">
    <location>
        <begin position="293"/>
        <end position="368"/>
    </location>
</feature>
<accession>A0A9W9CC84</accession>
<keyword evidence="3" id="KW-1185">Reference proteome</keyword>
<gene>
    <name evidence="2" type="ORF">N0V89_004229</name>
</gene>
<comment type="caution">
    <text evidence="2">The sequence shown here is derived from an EMBL/GenBank/DDBJ whole genome shotgun (WGS) entry which is preliminary data.</text>
</comment>
<feature type="compositionally biased region" description="Basic and acidic residues" evidence="1">
    <location>
        <begin position="293"/>
        <end position="311"/>
    </location>
</feature>
<organism evidence="2 3">
    <name type="scientific">Didymosphaeria variabile</name>
    <dbReference type="NCBI Taxonomy" id="1932322"/>
    <lineage>
        <taxon>Eukaryota</taxon>
        <taxon>Fungi</taxon>
        <taxon>Dikarya</taxon>
        <taxon>Ascomycota</taxon>
        <taxon>Pezizomycotina</taxon>
        <taxon>Dothideomycetes</taxon>
        <taxon>Pleosporomycetidae</taxon>
        <taxon>Pleosporales</taxon>
        <taxon>Massarineae</taxon>
        <taxon>Didymosphaeriaceae</taxon>
        <taxon>Didymosphaeria</taxon>
    </lineage>
</organism>
<dbReference type="Proteomes" id="UP001140513">
    <property type="component" value="Unassembled WGS sequence"/>
</dbReference>
<evidence type="ECO:0000313" key="3">
    <source>
        <dbReference type="Proteomes" id="UP001140513"/>
    </source>
</evidence>
<reference evidence="2" key="1">
    <citation type="submission" date="2022-10" db="EMBL/GenBank/DDBJ databases">
        <title>Tapping the CABI collections for fungal endophytes: first genome assemblies for Collariella, Neodidymelliopsis, Ascochyta clinopodiicola, Didymella pomorum, Didymosphaeria variabile, Neocosmospora piperis and Neocucurbitaria cava.</title>
        <authorList>
            <person name="Hill R."/>
        </authorList>
    </citation>
    <scope>NUCLEOTIDE SEQUENCE</scope>
    <source>
        <strain evidence="2">IMI 356815</strain>
    </source>
</reference>
<dbReference type="OrthoDB" id="439993at2759"/>